<evidence type="ECO:0000313" key="13">
    <source>
        <dbReference type="EMBL" id="MBM3276132.1"/>
    </source>
</evidence>
<keyword evidence="9 12" id="KW-0862">Zinc</keyword>
<evidence type="ECO:0000313" key="14">
    <source>
        <dbReference type="Proteomes" id="UP000703893"/>
    </source>
</evidence>
<dbReference type="HAMAP" id="MF_00388">
    <property type="entry name" value="LpxC"/>
    <property type="match status" value="1"/>
</dbReference>
<evidence type="ECO:0000256" key="9">
    <source>
        <dbReference type="ARBA" id="ARBA00022833"/>
    </source>
</evidence>
<evidence type="ECO:0000256" key="10">
    <source>
        <dbReference type="ARBA" id="ARBA00023098"/>
    </source>
</evidence>
<dbReference type="AlphaFoldDB" id="A0A937X893"/>
<comment type="function">
    <text evidence="2 12">Catalyzes the hydrolysis of UDP-3-O-myristoyl-N-acetylglucosamine to form UDP-3-O-myristoylglucosamine and acetate, the committed step in lipid A biosynthesis.</text>
</comment>
<evidence type="ECO:0000256" key="8">
    <source>
        <dbReference type="ARBA" id="ARBA00022801"/>
    </source>
</evidence>
<dbReference type="InterPro" id="IPR020568">
    <property type="entry name" value="Ribosomal_Su5_D2-typ_SF"/>
</dbReference>
<keyword evidence="8 12" id="KW-0378">Hydrolase</keyword>
<comment type="pathway">
    <text evidence="3 12">Glycolipid biosynthesis; lipid IV(A) biosynthesis; lipid IV(A) from (3R)-3-hydroxytetradecanoyl-[acyl-carrier-protein] and UDP-N-acetyl-alpha-D-glucosamine: step 2/6.</text>
</comment>
<dbReference type="EC" id="3.5.1.108" evidence="4 12"/>
<name>A0A937X893_9BACT</name>
<evidence type="ECO:0000256" key="2">
    <source>
        <dbReference type="ARBA" id="ARBA00002923"/>
    </source>
</evidence>
<evidence type="ECO:0000256" key="4">
    <source>
        <dbReference type="ARBA" id="ARBA00012745"/>
    </source>
</evidence>
<dbReference type="SUPFAM" id="SSF54211">
    <property type="entry name" value="Ribosomal protein S5 domain 2-like"/>
    <property type="match status" value="2"/>
</dbReference>
<dbReference type="GO" id="GO:0009245">
    <property type="term" value="P:lipid A biosynthetic process"/>
    <property type="evidence" value="ECO:0007669"/>
    <property type="project" value="UniProtKB-UniRule"/>
</dbReference>
<evidence type="ECO:0000256" key="7">
    <source>
        <dbReference type="ARBA" id="ARBA00022723"/>
    </source>
</evidence>
<keyword evidence="10 12" id="KW-0443">Lipid metabolism</keyword>
<dbReference type="GO" id="GO:0016020">
    <property type="term" value="C:membrane"/>
    <property type="evidence" value="ECO:0007669"/>
    <property type="project" value="GOC"/>
</dbReference>
<reference evidence="13 14" key="1">
    <citation type="submission" date="2019-03" db="EMBL/GenBank/DDBJ databases">
        <title>Lake Tanganyika Metagenome-Assembled Genomes (MAGs).</title>
        <authorList>
            <person name="Tran P."/>
        </authorList>
    </citation>
    <scope>NUCLEOTIDE SEQUENCE [LARGE SCALE GENOMIC DNA]</scope>
    <source>
        <strain evidence="13">K_DeepCast_65m_m2_236</strain>
    </source>
</reference>
<evidence type="ECO:0000256" key="3">
    <source>
        <dbReference type="ARBA" id="ARBA00005002"/>
    </source>
</evidence>
<feature type="active site" description="Proton donor" evidence="12">
    <location>
        <position position="267"/>
    </location>
</feature>
<evidence type="ECO:0000256" key="11">
    <source>
        <dbReference type="ARBA" id="ARBA00024535"/>
    </source>
</evidence>
<dbReference type="GO" id="GO:0103117">
    <property type="term" value="F:UDP-3-O-acyl-N-acetylglucosamine deacetylase activity"/>
    <property type="evidence" value="ECO:0007669"/>
    <property type="project" value="UniProtKB-UniRule"/>
</dbReference>
<dbReference type="InterPro" id="IPR011334">
    <property type="entry name" value="UDP-acyl_GlcNac_deAcase_C"/>
</dbReference>
<evidence type="ECO:0000256" key="6">
    <source>
        <dbReference type="ARBA" id="ARBA00022556"/>
    </source>
</evidence>
<feature type="binding site" evidence="12">
    <location>
        <position position="240"/>
    </location>
    <ligand>
        <name>Zn(2+)</name>
        <dbReference type="ChEBI" id="CHEBI:29105"/>
    </ligand>
</feature>
<dbReference type="EMBL" id="VGJX01000875">
    <property type="protein sequence ID" value="MBM3276132.1"/>
    <property type="molecule type" value="Genomic_DNA"/>
</dbReference>
<dbReference type="Proteomes" id="UP000703893">
    <property type="component" value="Unassembled WGS sequence"/>
</dbReference>
<dbReference type="Pfam" id="PF03331">
    <property type="entry name" value="LpxC"/>
    <property type="match status" value="1"/>
</dbReference>
<dbReference type="PANTHER" id="PTHR33694:SF1">
    <property type="entry name" value="UDP-3-O-ACYL-N-ACETYLGLUCOSAMINE DEACETYLASE 1, MITOCHONDRIAL-RELATED"/>
    <property type="match status" value="1"/>
</dbReference>
<comment type="similarity">
    <text evidence="12">Belongs to the LpxC family.</text>
</comment>
<dbReference type="InterPro" id="IPR004463">
    <property type="entry name" value="UDP-acyl_GlcNac_deAcase"/>
</dbReference>
<organism evidence="13 14">
    <name type="scientific">Candidatus Tanganyikabacteria bacterium</name>
    <dbReference type="NCBI Taxonomy" id="2961651"/>
    <lineage>
        <taxon>Bacteria</taxon>
        <taxon>Bacillati</taxon>
        <taxon>Candidatus Sericytochromatia</taxon>
        <taxon>Candidatus Tanganyikabacteria</taxon>
    </lineage>
</organism>
<dbReference type="PANTHER" id="PTHR33694">
    <property type="entry name" value="UDP-3-O-ACYL-N-ACETYLGLUCOSAMINE DEACETYLASE 1, MITOCHONDRIAL-RELATED"/>
    <property type="match status" value="1"/>
</dbReference>
<dbReference type="InterPro" id="IPR015870">
    <property type="entry name" value="UDP-acyl_N-AcGlcN_deAcase_N"/>
</dbReference>
<dbReference type="GO" id="GO:0046872">
    <property type="term" value="F:metal ion binding"/>
    <property type="evidence" value="ECO:0007669"/>
    <property type="project" value="UniProtKB-KW"/>
</dbReference>
<keyword evidence="6 12" id="KW-0441">Lipid A biosynthesis</keyword>
<sequence length="300" mass="32433">MPHSTLDSTRQWTLRQPFTLTGVGLHSGEPVNVRVLPAPPNHGLAFSRVDLPGKPRVPALAEYVSDVTLSTTVARGRASVRTIEHMLAALAGMGVSNALIAVDGPEIPAMDGSALAFTRAIVEAGRVALPAERAVISIPEHYELDMGDRSLLCQPREEAVVTYVVDYGHPLAGVQCWEGLINPAAFRRELAPARTFCLRADAERMRAAGMARGGSFDNAVVVMEDGYSSTLRFDDEFVRHKVLDLIGDLALAGADWRGQVVAVKAGHPLHVQLATRLRQYVLALEKQRSVVRTKIAAYAS</sequence>
<evidence type="ECO:0000256" key="5">
    <source>
        <dbReference type="ARBA" id="ARBA00022516"/>
    </source>
</evidence>
<dbReference type="Gene3D" id="3.30.230.20">
    <property type="entry name" value="lpxc deacetylase, domain 1"/>
    <property type="match status" value="1"/>
</dbReference>
<comment type="catalytic activity">
    <reaction evidence="11 12">
        <text>a UDP-3-O-[(3R)-3-hydroxyacyl]-N-acetyl-alpha-D-glucosamine + H2O = a UDP-3-O-[(3R)-3-hydroxyacyl]-alpha-D-glucosamine + acetate</text>
        <dbReference type="Rhea" id="RHEA:67816"/>
        <dbReference type="ChEBI" id="CHEBI:15377"/>
        <dbReference type="ChEBI" id="CHEBI:30089"/>
        <dbReference type="ChEBI" id="CHEBI:137740"/>
        <dbReference type="ChEBI" id="CHEBI:173225"/>
        <dbReference type="EC" id="3.5.1.108"/>
    </reaction>
</comment>
<comment type="caution">
    <text evidence="13">The sequence shown here is derived from an EMBL/GenBank/DDBJ whole genome shotgun (WGS) entry which is preliminary data.</text>
</comment>
<dbReference type="NCBIfam" id="TIGR00325">
    <property type="entry name" value="lpxC"/>
    <property type="match status" value="1"/>
</dbReference>
<feature type="binding site" evidence="12">
    <location>
        <position position="244"/>
    </location>
    <ligand>
        <name>Zn(2+)</name>
        <dbReference type="ChEBI" id="CHEBI:29105"/>
    </ligand>
</feature>
<evidence type="ECO:0000256" key="12">
    <source>
        <dbReference type="HAMAP-Rule" id="MF_00388"/>
    </source>
</evidence>
<gene>
    <name evidence="12 13" type="primary">lpxC</name>
    <name evidence="13" type="ORF">FJZ00_13345</name>
</gene>
<accession>A0A937X893</accession>
<feature type="binding site" evidence="12">
    <location>
        <position position="85"/>
    </location>
    <ligand>
        <name>Zn(2+)</name>
        <dbReference type="ChEBI" id="CHEBI:29105"/>
    </ligand>
</feature>
<keyword evidence="5 12" id="KW-0444">Lipid biosynthesis</keyword>
<dbReference type="Gene3D" id="3.30.1700.10">
    <property type="entry name" value="lpxc deacetylase, domain 2"/>
    <property type="match status" value="1"/>
</dbReference>
<keyword evidence="7 12" id="KW-0479">Metal-binding</keyword>
<proteinExistence type="inferred from homology"/>
<evidence type="ECO:0000256" key="1">
    <source>
        <dbReference type="ARBA" id="ARBA00001947"/>
    </source>
</evidence>
<comment type="cofactor">
    <cofactor evidence="1 12">
        <name>Zn(2+)</name>
        <dbReference type="ChEBI" id="CHEBI:29105"/>
    </cofactor>
</comment>
<protein>
    <recommendedName>
        <fullName evidence="4 12">UDP-3-O-acyl-N-acetylglucosamine deacetylase</fullName>
        <shortName evidence="12">UDP-3-O-acyl-GlcNAc deacetylase</shortName>
        <ecNumber evidence="4 12">3.5.1.108</ecNumber>
    </recommendedName>
    <alternativeName>
        <fullName evidence="12">UDP-3-O-[R-3-hydroxymyristoyl]-N-acetylglucosamine deacetylase</fullName>
    </alternativeName>
</protein>